<evidence type="ECO:0000313" key="2">
    <source>
        <dbReference type="EMBL" id="KAJ3713469.1"/>
    </source>
</evidence>
<dbReference type="Proteomes" id="UP001176059">
    <property type="component" value="Unassembled WGS sequence"/>
</dbReference>
<gene>
    <name evidence="2" type="ORF">DFJ43DRAFT_1043979</name>
</gene>
<sequence>MGKMKGEMWQYFWQGPKANSTQFRAVCLGCIRNQLGNGNTQLDDEAMVGLQDDTEFQNATLAVGSVLGEKKAMIAHILGGEKPCHFASPAAKAKANELRRKFQNHKREREAEVEVIEDTSSPQPSKKRKAVDRVETIQTKLKVFKGISIPFNDEEKKAIHKQFLRATISANLPFLWVEDPEVIKLFLMFRLLSEEYERVEQELETELKGKKVTLICDGVKDISKNNLMGVSISSGFKPRLIDLYDATADKKDGDSMEAALGAMVDKAEKKYGCIVTGLGTDNDGGTKAGRVKLGTHRPWILTFPCGAHQGHLCLADYFKVNPDAEKISEQATELIGWINNHGRVRAIFNNIQNEQNKQVKSYLIANATRWTTHLVAFLRLIELKQPLRTAAVMKWDDIIRAHVGAEKNTLAALTLRTAAEEQIEVIESGDFWRQLAGVVEDFEPIAYVTNICQSDRARPDIVLLAFVGMYLYFKNLPPARANVSKGMMERLERRWAGFNQPLMITALILNPYERLDSFGPDASANIINVNVMITELFGKITSHPSPEELDPEQIEEWEHGLLRRSQEFSAAFLHYCSSTGPFKDWDQLKADFEKIHNDDPIIFWESMKADREVCELADFALTVLQTVLNTSGNERQFSKVKIRKDRLRNRLQLRKLEQSIKIIENLREHHQNDGLKVTRSTRRNHSEDRVGALLQVPRYGEVLQENDANSPWSTLITNRRKWRAEMAQWKEDAQRHDENFGNDSEAGPLPLPETGQRSRSWLPRSLALLFGHSAIETQILEGGQPRRARRGAYSEEQLLMELLAQEKEDEILDDGALEGSGDEYNGH</sequence>
<feature type="region of interest" description="Disordered" evidence="1">
    <location>
        <begin position="731"/>
        <end position="757"/>
    </location>
</feature>
<reference evidence="2" key="2">
    <citation type="journal article" date="2023" name="Proc. Natl. Acad. Sci. U.S.A.">
        <title>A global phylogenomic analysis of the shiitake genus Lentinula.</title>
        <authorList>
            <person name="Sierra-Patev S."/>
            <person name="Min B."/>
            <person name="Naranjo-Ortiz M."/>
            <person name="Looney B."/>
            <person name="Konkel Z."/>
            <person name="Slot J.C."/>
            <person name="Sakamoto Y."/>
            <person name="Steenwyk J.L."/>
            <person name="Rokas A."/>
            <person name="Carro J."/>
            <person name="Camarero S."/>
            <person name="Ferreira P."/>
            <person name="Molpeceres G."/>
            <person name="Ruiz-Duenas F.J."/>
            <person name="Serrano A."/>
            <person name="Henrissat B."/>
            <person name="Drula E."/>
            <person name="Hughes K.W."/>
            <person name="Mata J.L."/>
            <person name="Ishikawa N.K."/>
            <person name="Vargas-Isla R."/>
            <person name="Ushijima S."/>
            <person name="Smith C.A."/>
            <person name="Donoghue J."/>
            <person name="Ahrendt S."/>
            <person name="Andreopoulos W."/>
            <person name="He G."/>
            <person name="LaButti K."/>
            <person name="Lipzen A."/>
            <person name="Ng V."/>
            <person name="Riley R."/>
            <person name="Sandor L."/>
            <person name="Barry K."/>
            <person name="Martinez A.T."/>
            <person name="Xiao Y."/>
            <person name="Gibbons J.G."/>
            <person name="Terashima K."/>
            <person name="Grigoriev I.V."/>
            <person name="Hibbett D."/>
        </authorList>
    </citation>
    <scope>NUCLEOTIDE SEQUENCE</scope>
    <source>
        <strain evidence="2">ET3784</strain>
    </source>
</reference>
<organism evidence="2 3">
    <name type="scientific">Lentinula guzmanii</name>
    <dbReference type="NCBI Taxonomy" id="2804957"/>
    <lineage>
        <taxon>Eukaryota</taxon>
        <taxon>Fungi</taxon>
        <taxon>Dikarya</taxon>
        <taxon>Basidiomycota</taxon>
        <taxon>Agaricomycotina</taxon>
        <taxon>Agaricomycetes</taxon>
        <taxon>Agaricomycetidae</taxon>
        <taxon>Agaricales</taxon>
        <taxon>Marasmiineae</taxon>
        <taxon>Omphalotaceae</taxon>
        <taxon>Lentinula</taxon>
    </lineage>
</organism>
<protein>
    <submittedName>
        <fullName evidence="2">Ribonuclease H-like domain-containing protein</fullName>
    </submittedName>
</protein>
<evidence type="ECO:0000313" key="3">
    <source>
        <dbReference type="Proteomes" id="UP001176059"/>
    </source>
</evidence>
<comment type="caution">
    <text evidence="2">The sequence shown here is derived from an EMBL/GenBank/DDBJ whole genome shotgun (WGS) entry which is preliminary data.</text>
</comment>
<dbReference type="EMBL" id="JANVFO010000099">
    <property type="protein sequence ID" value="KAJ3713469.1"/>
    <property type="molecule type" value="Genomic_DNA"/>
</dbReference>
<dbReference type="SUPFAM" id="SSF53098">
    <property type="entry name" value="Ribonuclease H-like"/>
    <property type="match status" value="1"/>
</dbReference>
<dbReference type="AlphaFoldDB" id="A0AA38MUB8"/>
<keyword evidence="3" id="KW-1185">Reference proteome</keyword>
<proteinExistence type="predicted"/>
<reference evidence="2" key="1">
    <citation type="submission" date="2022-08" db="EMBL/GenBank/DDBJ databases">
        <authorList>
            <consortium name="DOE Joint Genome Institute"/>
            <person name="Min B."/>
            <person name="Sierra-Patev S."/>
            <person name="Naranjo-Ortiz M."/>
            <person name="Looney B."/>
            <person name="Konkel Z."/>
            <person name="Slot J.C."/>
            <person name="Sakamoto Y."/>
            <person name="Steenwyk J.L."/>
            <person name="Rokas A."/>
            <person name="Carro J."/>
            <person name="Camarero S."/>
            <person name="Ferreira P."/>
            <person name="Molpeceres G."/>
            <person name="Ruiz-duenas F.J."/>
            <person name="Serrano A."/>
            <person name="Henrissat B."/>
            <person name="Drula E."/>
            <person name="Hughes K.W."/>
            <person name="Mata J.L."/>
            <person name="Ishikawa N.K."/>
            <person name="Vargas-Isla R."/>
            <person name="Ushijima S."/>
            <person name="Smith C.A."/>
            <person name="Ahrendt S."/>
            <person name="Andreopoulos W."/>
            <person name="He G."/>
            <person name="LaButti K."/>
            <person name="Lipzen A."/>
            <person name="Ng V."/>
            <person name="Riley R."/>
            <person name="Sandor L."/>
            <person name="Barry K."/>
            <person name="Martinez A.T."/>
            <person name="Xiao Y."/>
            <person name="Gibbons J.G."/>
            <person name="Terashima K."/>
            <person name="Hibbett D.S."/>
            <person name="Grigoriev I.V."/>
        </authorList>
    </citation>
    <scope>NUCLEOTIDE SEQUENCE</scope>
    <source>
        <strain evidence="2">ET3784</strain>
    </source>
</reference>
<name>A0AA38MUB8_9AGAR</name>
<feature type="region of interest" description="Disordered" evidence="1">
    <location>
        <begin position="109"/>
        <end position="130"/>
    </location>
</feature>
<accession>A0AA38MUB8</accession>
<evidence type="ECO:0000256" key="1">
    <source>
        <dbReference type="SAM" id="MobiDB-lite"/>
    </source>
</evidence>
<dbReference type="InterPro" id="IPR012337">
    <property type="entry name" value="RNaseH-like_sf"/>
</dbReference>